<organism evidence="2 3">
    <name type="scientific">Trametes cubensis</name>
    <dbReference type="NCBI Taxonomy" id="1111947"/>
    <lineage>
        <taxon>Eukaryota</taxon>
        <taxon>Fungi</taxon>
        <taxon>Dikarya</taxon>
        <taxon>Basidiomycota</taxon>
        <taxon>Agaricomycotina</taxon>
        <taxon>Agaricomycetes</taxon>
        <taxon>Polyporales</taxon>
        <taxon>Polyporaceae</taxon>
        <taxon>Trametes</taxon>
    </lineage>
</organism>
<accession>A0AAD7TNQ3</accession>
<feature type="region of interest" description="Disordered" evidence="1">
    <location>
        <begin position="1201"/>
        <end position="1220"/>
    </location>
</feature>
<protein>
    <submittedName>
        <fullName evidence="2">Uncharacterized protein</fullName>
    </submittedName>
</protein>
<feature type="region of interest" description="Disordered" evidence="1">
    <location>
        <begin position="1318"/>
        <end position="1375"/>
    </location>
</feature>
<reference evidence="2" key="1">
    <citation type="submission" date="2022-11" db="EMBL/GenBank/DDBJ databases">
        <title>Genome Sequence of Cubamyces cubensis.</title>
        <authorList>
            <person name="Buettner E."/>
        </authorList>
    </citation>
    <scope>NUCLEOTIDE SEQUENCE</scope>
    <source>
        <strain evidence="2">MPL-01</strain>
    </source>
</reference>
<keyword evidence="3" id="KW-1185">Reference proteome</keyword>
<dbReference type="Proteomes" id="UP001215151">
    <property type="component" value="Unassembled WGS sequence"/>
</dbReference>
<comment type="caution">
    <text evidence="2">The sequence shown here is derived from an EMBL/GenBank/DDBJ whole genome shotgun (WGS) entry which is preliminary data.</text>
</comment>
<evidence type="ECO:0000313" key="3">
    <source>
        <dbReference type="Proteomes" id="UP001215151"/>
    </source>
</evidence>
<gene>
    <name evidence="2" type="ORF">ONZ51_g8813</name>
</gene>
<proteinExistence type="predicted"/>
<feature type="region of interest" description="Disordered" evidence="1">
    <location>
        <begin position="606"/>
        <end position="629"/>
    </location>
</feature>
<evidence type="ECO:0000313" key="2">
    <source>
        <dbReference type="EMBL" id="KAJ8469695.1"/>
    </source>
</evidence>
<sequence>MPTSPPYCESQTAFARSPVLPLPLSLSFLPPSRSRELSLCALAQLYTLRKGPPTLSIHSLLVLGFATARASHRAPDSNLPSPSRPFPSPLRIILVTTAGGTLYPDSGPYTLASELLVARFTNLVRQASQSLDGDSLTALLDPVCLLLERGIERLTSEPASAPWIRETALAIIANPINTSRPPSPNISFAPAEDSLVRYSSPFGSTLTSLSDASPVEPLQAESVGEASASAASLLVNLPDFSPDISQVFHSIREPDLAEVMADHGAKPAMPPRGHATAPTFDPADPQNLRRFFLDVEVLFERSDIVADQRKKIWVIRYLPIEVAELCESLPSYSSEDQTYQQFKAAIIALYPGAGDDHKFSIAQVESLVAQRAKSPIANVTELSSYYRDFYAMTAYLIARGRYSKSEQSCLFVRGITGPLWERIQKRLELQDPDHHPDDPYNVEVVYEAAVFVLYKTIVGAKVPSQATDPANHALPAMVKMEDLALVLRLLAQTVREGSASTVGYAVDRLTGPLLGSPCYQASPAPYDSRYSSLGGNSCHYCGSAGCKLRSCPFVEEDIRARRCMRNQDGRVVLPNKSFIPRQLPGFSSLAMRDRLYEWHRRHSLDTPPPTARTGLFIAPEGPSASNPKRSVEDRIAHLKHELLMLQQSRRRHLDGTEAPRVRTLHSQPYSSPAQPRDRPQGPQTFASCEVSSRCPPTLYRECRSRASSAAAQSHPCMREESLQASPHRIRPDEAATTGKEASIPRVTIRPPTPQPALQEHSLLPEHPFAKTRSPSYTSLQVRNCGTSSLRCESGDREPAYRTCPLTQPENLVEGFFQQSRTSPYLSVPVEALPSISPDSSTQCREEPAPRHIATGSHAVVSTEADNAMVPDSCEVYLCDFASSHKSEDLLAAGETHPPVELAITLQYSNTMEPATIPMAVREHGLELEEVPRALLDLHCEGEEEEMEPVTVEESNCNNLALIPTLHPPACDNLSKIARPSCAPKPHKATGFFAPPFSLHPLLLSRPVCFLHPLHPHPLAWLQNTLAITHMPHLRLRQNPLALARHQILLATTRPRSAKLSSSSAPVLAPPSKQRCEGPSTPCYQVHDHVCVVTPRRQAAPASVSPYAKASTTLSSPGLPMQQILSHRSHSRLLCHSRFPHISFCPLSCVPQAATSKPIPSNACTGHGNVPVIRKEAKPLSSPARAIRDHLDLVRQFARPEVTEDSSDLSEGEKMSQETGQATGEVAKLRQCEDTNWAACYLALCEPHQRSCEVSAGRLSASAEHWRIRFQLGLHLRRPAWRQHHSFEPSRRTCSTTPSFSRIQLPLFPLSTFPRKLPVKQPVSSSTYDGSCAKRSGNSQDCSHSHRSFPARRVVAAPTEDSRDFSEGEMMRMVPA</sequence>
<name>A0AAD7TNQ3_9APHY</name>
<dbReference type="EMBL" id="JAPEVG010000278">
    <property type="protein sequence ID" value="KAJ8469695.1"/>
    <property type="molecule type" value="Genomic_DNA"/>
</dbReference>
<feature type="compositionally biased region" description="Polar residues" evidence="1">
    <location>
        <begin position="664"/>
        <end position="673"/>
    </location>
</feature>
<feature type="compositionally biased region" description="Basic and acidic residues" evidence="1">
    <location>
        <begin position="1359"/>
        <end position="1369"/>
    </location>
</feature>
<feature type="region of interest" description="Disordered" evidence="1">
    <location>
        <begin position="656"/>
        <end position="690"/>
    </location>
</feature>
<feature type="region of interest" description="Disordered" evidence="1">
    <location>
        <begin position="705"/>
        <end position="758"/>
    </location>
</feature>
<evidence type="ECO:0000256" key="1">
    <source>
        <dbReference type="SAM" id="MobiDB-lite"/>
    </source>
</evidence>
<feature type="compositionally biased region" description="Polar residues" evidence="1">
    <location>
        <begin position="681"/>
        <end position="690"/>
    </location>
</feature>